<name>A0A177EHT8_9MICR</name>
<dbReference type="RefSeq" id="XP_067545145.1">
    <property type="nucleotide sequence ID" value="XM_067687437.1"/>
</dbReference>
<comment type="caution">
    <text evidence="2">The sequence shown here is derived from an EMBL/GenBank/DDBJ whole genome shotgun (WGS) entry which is preliminary data.</text>
</comment>
<proteinExistence type="predicted"/>
<dbReference type="GeneID" id="93646369"/>
<organism evidence="2 3">
    <name type="scientific">Nematocida displodere</name>
    <dbReference type="NCBI Taxonomy" id="1805483"/>
    <lineage>
        <taxon>Eukaryota</taxon>
        <taxon>Fungi</taxon>
        <taxon>Fungi incertae sedis</taxon>
        <taxon>Microsporidia</taxon>
        <taxon>Nematocida</taxon>
    </lineage>
</organism>
<reference evidence="2 3" key="1">
    <citation type="submission" date="2016-02" db="EMBL/GenBank/DDBJ databases">
        <title>Discovery of a natural microsporidian pathogen with a broad tissue tropism in Caenorhabditis elegans.</title>
        <authorList>
            <person name="Luallen R.J."/>
            <person name="Reinke A.W."/>
            <person name="Tong L."/>
            <person name="Botts M.R."/>
            <person name="Felix M.-A."/>
            <person name="Troemel E.R."/>
        </authorList>
    </citation>
    <scope>NUCLEOTIDE SEQUENCE [LARGE SCALE GENOMIC DNA]</scope>
    <source>
        <strain evidence="2 3">JUm2807</strain>
    </source>
</reference>
<dbReference type="VEuPathDB" id="MicrosporidiaDB:NEDG_00019"/>
<dbReference type="AlphaFoldDB" id="A0A177EHT8"/>
<feature type="region of interest" description="Disordered" evidence="1">
    <location>
        <begin position="106"/>
        <end position="137"/>
    </location>
</feature>
<feature type="compositionally biased region" description="Polar residues" evidence="1">
    <location>
        <begin position="106"/>
        <end position="119"/>
    </location>
</feature>
<dbReference type="OrthoDB" id="2196174at2759"/>
<evidence type="ECO:0000313" key="3">
    <source>
        <dbReference type="Proteomes" id="UP000185944"/>
    </source>
</evidence>
<dbReference type="Proteomes" id="UP000185944">
    <property type="component" value="Unassembled WGS sequence"/>
</dbReference>
<evidence type="ECO:0000256" key="1">
    <source>
        <dbReference type="SAM" id="MobiDB-lite"/>
    </source>
</evidence>
<sequence length="185" mass="20675">MKGGKKEEPKEEKKKVRIPPFTAKEFIATEYGLPLLQRFEEVFQLDPADRGTGSPSPGTASPPNYFKYMEKLARLYIGWIQSSPLCGNKRTRAYHILKAVQQAVKTQQGQSLGKENSSEPPEPTLARAQAPRKKAREVATYDRNSLFEESTLNTQSFSLLTDSLADLDTVGSHCLKDFFESSDDG</sequence>
<gene>
    <name evidence="2" type="ORF">NEDG_00019</name>
</gene>
<dbReference type="EMBL" id="LTDL01000014">
    <property type="protein sequence ID" value="OAG31544.1"/>
    <property type="molecule type" value="Genomic_DNA"/>
</dbReference>
<protein>
    <submittedName>
        <fullName evidence="2">Uncharacterized protein</fullName>
    </submittedName>
</protein>
<accession>A0A177EHT8</accession>
<evidence type="ECO:0000313" key="2">
    <source>
        <dbReference type="EMBL" id="OAG31544.1"/>
    </source>
</evidence>
<keyword evidence="3" id="KW-1185">Reference proteome</keyword>